<evidence type="ECO:0000313" key="3">
    <source>
        <dbReference type="Proteomes" id="UP000675379"/>
    </source>
</evidence>
<name>A0A941HS11_9CLOT</name>
<dbReference type="Proteomes" id="UP000675379">
    <property type="component" value="Unassembled WGS sequence"/>
</dbReference>
<keyword evidence="3" id="KW-1185">Reference proteome</keyword>
<dbReference type="RefSeq" id="WP_211802242.1">
    <property type="nucleotide sequence ID" value="NZ_JAGSCS010000015.1"/>
</dbReference>
<organism evidence="2 3">
    <name type="scientific">Proteiniclasticum sediminis</name>
    <dbReference type="NCBI Taxonomy" id="2804028"/>
    <lineage>
        <taxon>Bacteria</taxon>
        <taxon>Bacillati</taxon>
        <taxon>Bacillota</taxon>
        <taxon>Clostridia</taxon>
        <taxon>Eubacteriales</taxon>
        <taxon>Clostridiaceae</taxon>
        <taxon>Proteiniclasticum</taxon>
    </lineage>
</organism>
<dbReference type="AlphaFoldDB" id="A0A941HS11"/>
<protein>
    <recommendedName>
        <fullName evidence="4">Lipoprotein</fullName>
    </recommendedName>
</protein>
<reference evidence="2" key="1">
    <citation type="submission" date="2021-04" db="EMBL/GenBank/DDBJ databases">
        <title>Proteiniclasticum sedimins sp. nov., an obligate anaerobic bacterium isolated from anaerobic sludge.</title>
        <authorList>
            <person name="Liu J."/>
        </authorList>
    </citation>
    <scope>NUCLEOTIDE SEQUENCE</scope>
    <source>
        <strain evidence="2">BAD-10</strain>
    </source>
</reference>
<proteinExistence type="predicted"/>
<sequence length="388" mass="43355">MKKTISIIVACIMIILVVGCSKDTTDRTGQVKTPSTSSAQEGNDYLEVIELFEKNGFTNIKVEKVEDLITGWLTKDGEVESVSIGGDVKYSEGEWFPMDIEVIISYHTFPRQNSDAETPSEEPGKEDPSTEEALAEALEAVFPVVNAQRAAVVLFTNYFATDVFAPDGNTYDVTKFHRYEDTSGNFYKYYLRVIYTGDWTPKDKQSWHVEKIMLEHSFGNELIASLDVTYDGVNMIISNISGTFGKNVDLSEIETSSNASIFTTVSPEMIKNDRAQTKIDSHHDWVNGQFGIFDGSHKNLVKLIKKNLNDESSFDHIETSFVEISEEAIRDDLNQRLKATNIDATVEIGDLWIETQFSAKNAFNATVKKTAYGIASFTNDTVTLVSIN</sequence>
<comment type="caution">
    <text evidence="2">The sequence shown here is derived from an EMBL/GenBank/DDBJ whole genome shotgun (WGS) entry which is preliminary data.</text>
</comment>
<evidence type="ECO:0000256" key="1">
    <source>
        <dbReference type="SAM" id="MobiDB-lite"/>
    </source>
</evidence>
<dbReference type="EMBL" id="JAGSCS010000015">
    <property type="protein sequence ID" value="MBR0576822.1"/>
    <property type="molecule type" value="Genomic_DNA"/>
</dbReference>
<dbReference type="PROSITE" id="PS51257">
    <property type="entry name" value="PROKAR_LIPOPROTEIN"/>
    <property type="match status" value="1"/>
</dbReference>
<evidence type="ECO:0000313" key="2">
    <source>
        <dbReference type="EMBL" id="MBR0576822.1"/>
    </source>
</evidence>
<gene>
    <name evidence="2" type="ORF">KCG48_10820</name>
</gene>
<accession>A0A941HS11</accession>
<evidence type="ECO:0008006" key="4">
    <source>
        <dbReference type="Google" id="ProtNLM"/>
    </source>
</evidence>
<feature type="region of interest" description="Disordered" evidence="1">
    <location>
        <begin position="112"/>
        <end position="131"/>
    </location>
</feature>